<name>A0A383DQN7_9ZZZZ</name>
<keyword evidence="4 5" id="KW-0472">Membrane</keyword>
<dbReference type="PANTHER" id="PTHR23508:SF10">
    <property type="entry name" value="CARBOXYLIC ACID TRANSPORTER PROTEIN HOMOLOG"/>
    <property type="match status" value="1"/>
</dbReference>
<dbReference type="EMBL" id="UINC01219373">
    <property type="protein sequence ID" value="SVE46816.1"/>
    <property type="molecule type" value="Genomic_DNA"/>
</dbReference>
<dbReference type="InterPro" id="IPR020846">
    <property type="entry name" value="MFS_dom"/>
</dbReference>
<gene>
    <name evidence="7" type="ORF">METZ01_LOCUS499670</name>
</gene>
<evidence type="ECO:0000256" key="5">
    <source>
        <dbReference type="SAM" id="Phobius"/>
    </source>
</evidence>
<feature type="transmembrane region" description="Helical" evidence="5">
    <location>
        <begin position="21"/>
        <end position="45"/>
    </location>
</feature>
<dbReference type="GO" id="GO:0005886">
    <property type="term" value="C:plasma membrane"/>
    <property type="evidence" value="ECO:0007669"/>
    <property type="project" value="TreeGrafter"/>
</dbReference>
<evidence type="ECO:0000256" key="1">
    <source>
        <dbReference type="ARBA" id="ARBA00004141"/>
    </source>
</evidence>
<feature type="transmembrane region" description="Helical" evidence="5">
    <location>
        <begin position="65"/>
        <end position="85"/>
    </location>
</feature>
<keyword evidence="2 5" id="KW-0812">Transmembrane</keyword>
<evidence type="ECO:0000256" key="2">
    <source>
        <dbReference type="ARBA" id="ARBA00022692"/>
    </source>
</evidence>
<dbReference type="Pfam" id="PF00083">
    <property type="entry name" value="Sugar_tr"/>
    <property type="match status" value="1"/>
</dbReference>
<evidence type="ECO:0000313" key="7">
    <source>
        <dbReference type="EMBL" id="SVE46816.1"/>
    </source>
</evidence>
<organism evidence="7">
    <name type="scientific">marine metagenome</name>
    <dbReference type="NCBI Taxonomy" id="408172"/>
    <lineage>
        <taxon>unclassified sequences</taxon>
        <taxon>metagenomes</taxon>
        <taxon>ecological metagenomes</taxon>
    </lineage>
</organism>
<accession>A0A383DQN7</accession>
<dbReference type="PROSITE" id="PS50850">
    <property type="entry name" value="MFS"/>
    <property type="match status" value="1"/>
</dbReference>
<feature type="transmembrane region" description="Helical" evidence="5">
    <location>
        <begin position="158"/>
        <end position="178"/>
    </location>
</feature>
<dbReference type="GO" id="GO:0046943">
    <property type="term" value="F:carboxylic acid transmembrane transporter activity"/>
    <property type="evidence" value="ECO:0007669"/>
    <property type="project" value="TreeGrafter"/>
</dbReference>
<keyword evidence="3 5" id="KW-1133">Transmembrane helix</keyword>
<feature type="non-terminal residue" evidence="7">
    <location>
        <position position="200"/>
    </location>
</feature>
<comment type="subcellular location">
    <subcellularLocation>
        <location evidence="1">Membrane</location>
        <topology evidence="1">Multi-pass membrane protein</topology>
    </subcellularLocation>
</comment>
<dbReference type="InterPro" id="IPR036259">
    <property type="entry name" value="MFS_trans_sf"/>
</dbReference>
<protein>
    <recommendedName>
        <fullName evidence="6">Major facilitator superfamily (MFS) profile domain-containing protein</fullName>
    </recommendedName>
</protein>
<feature type="transmembrane region" description="Helical" evidence="5">
    <location>
        <begin position="97"/>
        <end position="116"/>
    </location>
</feature>
<evidence type="ECO:0000259" key="6">
    <source>
        <dbReference type="PROSITE" id="PS50850"/>
    </source>
</evidence>
<feature type="domain" description="Major facilitator superfamily (MFS) profile" evidence="6">
    <location>
        <begin position="23"/>
        <end position="200"/>
    </location>
</feature>
<dbReference type="PANTHER" id="PTHR23508">
    <property type="entry name" value="CARBOXYLIC ACID TRANSPORTER PROTEIN HOMOLOG"/>
    <property type="match status" value="1"/>
</dbReference>
<dbReference type="Gene3D" id="1.20.1250.20">
    <property type="entry name" value="MFS general substrate transporter like domains"/>
    <property type="match status" value="1"/>
</dbReference>
<feature type="transmembrane region" description="Helical" evidence="5">
    <location>
        <begin position="122"/>
        <end position="146"/>
    </location>
</feature>
<sequence>MSSNTDNENTKWYHGISRYQWLVLLIASLGWVFDIFEGQIFVASMRDAMPQLLGVDSADHPKVGVWSNYSFASFLLGGAFGGVLFGVMSDRIGRSRTLIFTILFYSVFTSLTALATEAWHMVILRFLVAMGVGGEWAVASAMVAEVMPQRSRSVMSSIFHASSVFGTLLAAAVGYFILSAKPWGDSTWKLGFLIGLLPAL</sequence>
<dbReference type="SUPFAM" id="SSF103473">
    <property type="entry name" value="MFS general substrate transporter"/>
    <property type="match status" value="1"/>
</dbReference>
<evidence type="ECO:0000256" key="3">
    <source>
        <dbReference type="ARBA" id="ARBA00022989"/>
    </source>
</evidence>
<evidence type="ECO:0000256" key="4">
    <source>
        <dbReference type="ARBA" id="ARBA00023136"/>
    </source>
</evidence>
<dbReference type="InterPro" id="IPR005828">
    <property type="entry name" value="MFS_sugar_transport-like"/>
</dbReference>
<reference evidence="7" key="1">
    <citation type="submission" date="2018-05" db="EMBL/GenBank/DDBJ databases">
        <authorList>
            <person name="Lanie J.A."/>
            <person name="Ng W.-L."/>
            <person name="Kazmierczak K.M."/>
            <person name="Andrzejewski T.M."/>
            <person name="Davidsen T.M."/>
            <person name="Wayne K.J."/>
            <person name="Tettelin H."/>
            <person name="Glass J.I."/>
            <person name="Rusch D."/>
            <person name="Podicherti R."/>
            <person name="Tsui H.-C.T."/>
            <person name="Winkler M.E."/>
        </authorList>
    </citation>
    <scope>NUCLEOTIDE SEQUENCE</scope>
</reference>
<dbReference type="AlphaFoldDB" id="A0A383DQN7"/>
<proteinExistence type="predicted"/>